<evidence type="ECO:0000256" key="1">
    <source>
        <dbReference type="SAM" id="Coils"/>
    </source>
</evidence>
<sequence>MHRVIRSRAGSVVSKILQKPSPQRVIQSSFLSRSFSAAVECLQVNHVQDDVNTSVRSEKYSSRNKQKSSRKKRYRQGPMPDTEWILVKDIPPSSTLDDLLVDLERIVTTELSVGIPDLESPMDNAGTGDENRPLYQPDPMLPPAQIVEARLQLSTLMRPSGWYIRFANKSIVHSIMNHLNNAKKIKNDFIQLNKAIREENRKIQRMNKSSSNDEDKEEIAEPQLNWKHLDTRPLLCAWKQVEVVPFVLGKKQKDIDQFNAGLEYGISENVIRVENCPLESCEEDVFHFFSRYEFVDERESQFKPVDQVVYGSSSKKFAKSDTPSMTNSFLVRFASTANARAAIREKQNVEFMGKRLRLAQYSRQIL</sequence>
<evidence type="ECO:0008006" key="5">
    <source>
        <dbReference type="Google" id="ProtNLM"/>
    </source>
</evidence>
<organism evidence="3 4">
    <name type="scientific">Chaetoceros tenuissimus</name>
    <dbReference type="NCBI Taxonomy" id="426638"/>
    <lineage>
        <taxon>Eukaryota</taxon>
        <taxon>Sar</taxon>
        <taxon>Stramenopiles</taxon>
        <taxon>Ochrophyta</taxon>
        <taxon>Bacillariophyta</taxon>
        <taxon>Coscinodiscophyceae</taxon>
        <taxon>Chaetocerotophycidae</taxon>
        <taxon>Chaetocerotales</taxon>
        <taxon>Chaetocerotaceae</taxon>
        <taxon>Chaetoceros</taxon>
    </lineage>
</organism>
<comment type="caution">
    <text evidence="3">The sequence shown here is derived from an EMBL/GenBank/DDBJ whole genome shotgun (WGS) entry which is preliminary data.</text>
</comment>
<dbReference type="GO" id="GO:0003676">
    <property type="term" value="F:nucleic acid binding"/>
    <property type="evidence" value="ECO:0007669"/>
    <property type="project" value="InterPro"/>
</dbReference>
<evidence type="ECO:0000313" key="3">
    <source>
        <dbReference type="EMBL" id="GFH59355.1"/>
    </source>
</evidence>
<dbReference type="AlphaFoldDB" id="A0AAD3D9P8"/>
<dbReference type="Proteomes" id="UP001054902">
    <property type="component" value="Unassembled WGS sequence"/>
</dbReference>
<evidence type="ECO:0000313" key="4">
    <source>
        <dbReference type="Proteomes" id="UP001054902"/>
    </source>
</evidence>
<dbReference type="Gene3D" id="3.30.70.330">
    <property type="match status" value="1"/>
</dbReference>
<dbReference type="SUPFAM" id="SSF54928">
    <property type="entry name" value="RNA-binding domain, RBD"/>
    <property type="match status" value="1"/>
</dbReference>
<protein>
    <recommendedName>
        <fullName evidence="5">RRM domain-containing protein</fullName>
    </recommendedName>
</protein>
<dbReference type="InterPro" id="IPR035979">
    <property type="entry name" value="RBD_domain_sf"/>
</dbReference>
<reference evidence="3 4" key="1">
    <citation type="journal article" date="2021" name="Sci. Rep.">
        <title>The genome of the diatom Chaetoceros tenuissimus carries an ancient integrated fragment of an extant virus.</title>
        <authorList>
            <person name="Hongo Y."/>
            <person name="Kimura K."/>
            <person name="Takaki Y."/>
            <person name="Yoshida Y."/>
            <person name="Baba S."/>
            <person name="Kobayashi G."/>
            <person name="Nagasaki K."/>
            <person name="Hano T."/>
            <person name="Tomaru Y."/>
        </authorList>
    </citation>
    <scope>NUCLEOTIDE SEQUENCE [LARGE SCALE GENOMIC DNA]</scope>
    <source>
        <strain evidence="3 4">NIES-3715</strain>
    </source>
</reference>
<keyword evidence="4" id="KW-1185">Reference proteome</keyword>
<accession>A0AAD3D9P8</accession>
<dbReference type="InterPro" id="IPR012677">
    <property type="entry name" value="Nucleotide-bd_a/b_plait_sf"/>
</dbReference>
<name>A0AAD3D9P8_9STRA</name>
<dbReference type="EMBL" id="BLLK01000062">
    <property type="protein sequence ID" value="GFH59355.1"/>
    <property type="molecule type" value="Genomic_DNA"/>
</dbReference>
<evidence type="ECO:0000256" key="2">
    <source>
        <dbReference type="SAM" id="MobiDB-lite"/>
    </source>
</evidence>
<feature type="compositionally biased region" description="Basic residues" evidence="2">
    <location>
        <begin position="62"/>
        <end position="75"/>
    </location>
</feature>
<proteinExistence type="predicted"/>
<keyword evidence="1" id="KW-0175">Coiled coil</keyword>
<feature type="region of interest" description="Disordered" evidence="2">
    <location>
        <begin position="55"/>
        <end position="76"/>
    </location>
</feature>
<gene>
    <name evidence="3" type="ORF">CTEN210_15831</name>
</gene>
<dbReference type="CDD" id="cd00590">
    <property type="entry name" value="RRM_SF"/>
    <property type="match status" value="1"/>
</dbReference>
<feature type="coiled-coil region" evidence="1">
    <location>
        <begin position="182"/>
        <end position="209"/>
    </location>
</feature>